<organism evidence="2 3">
    <name type="scientific">Streptomonospora wellingtoniae</name>
    <dbReference type="NCBI Taxonomy" id="3075544"/>
    <lineage>
        <taxon>Bacteria</taxon>
        <taxon>Bacillati</taxon>
        <taxon>Actinomycetota</taxon>
        <taxon>Actinomycetes</taxon>
        <taxon>Streptosporangiales</taxon>
        <taxon>Nocardiopsidaceae</taxon>
        <taxon>Streptomonospora</taxon>
    </lineage>
</organism>
<dbReference type="RefSeq" id="WP_311545439.1">
    <property type="nucleotide sequence ID" value="NZ_JAVREK010000011.1"/>
</dbReference>
<proteinExistence type="predicted"/>
<comment type="caution">
    <text evidence="2">The sequence shown here is derived from an EMBL/GenBank/DDBJ whole genome shotgun (WGS) entry which is preliminary data.</text>
</comment>
<evidence type="ECO:0000313" key="2">
    <source>
        <dbReference type="EMBL" id="MDT0302954.1"/>
    </source>
</evidence>
<reference evidence="3" key="1">
    <citation type="submission" date="2023-07" db="EMBL/GenBank/DDBJ databases">
        <title>30 novel species of actinomycetes from the DSMZ collection.</title>
        <authorList>
            <person name="Nouioui I."/>
        </authorList>
    </citation>
    <scope>NUCLEOTIDE SEQUENCE [LARGE SCALE GENOMIC DNA]</scope>
    <source>
        <strain evidence="3">DSM 45055</strain>
    </source>
</reference>
<feature type="region of interest" description="Disordered" evidence="1">
    <location>
        <begin position="101"/>
        <end position="122"/>
    </location>
</feature>
<sequence length="133" mass="15003">MDDTTAEWVRATAWTPRMRRQHDALPGPTHLCGCQLGQTGHCEAGRHDRCQGGSGDLKPEAYVTDANADVLYWPTPRRAPVELWLAPVRCRWLCPCDCHQRPATEPVRKPERARLPRRSPVRAPVCAEQPALF</sequence>
<accession>A0ABU2KUI0</accession>
<dbReference type="Proteomes" id="UP001183226">
    <property type="component" value="Unassembled WGS sequence"/>
</dbReference>
<dbReference type="InterPro" id="IPR046215">
    <property type="entry name" value="DUF6248"/>
</dbReference>
<name>A0ABU2KUI0_9ACTN</name>
<evidence type="ECO:0000313" key="3">
    <source>
        <dbReference type="Proteomes" id="UP001183226"/>
    </source>
</evidence>
<dbReference type="Pfam" id="PF19761">
    <property type="entry name" value="DUF6248"/>
    <property type="match status" value="1"/>
</dbReference>
<protein>
    <submittedName>
        <fullName evidence="2">DUF6248 family natural product biosynthesis protein</fullName>
    </submittedName>
</protein>
<keyword evidence="3" id="KW-1185">Reference proteome</keyword>
<evidence type="ECO:0000256" key="1">
    <source>
        <dbReference type="SAM" id="MobiDB-lite"/>
    </source>
</evidence>
<feature type="compositionally biased region" description="Basic and acidic residues" evidence="1">
    <location>
        <begin position="101"/>
        <end position="114"/>
    </location>
</feature>
<dbReference type="EMBL" id="JAVREK010000011">
    <property type="protein sequence ID" value="MDT0302954.1"/>
    <property type="molecule type" value="Genomic_DNA"/>
</dbReference>
<gene>
    <name evidence="2" type="ORF">RM446_12595</name>
</gene>